<accession>A0A6J5SUV0</accession>
<dbReference type="Gene3D" id="2.60.120.200">
    <property type="match status" value="1"/>
</dbReference>
<dbReference type="SUPFAM" id="SSF49899">
    <property type="entry name" value="Concanavalin A-like lectins/glucanases"/>
    <property type="match status" value="1"/>
</dbReference>
<protein>
    <recommendedName>
        <fullName evidence="2">Concanavalin A-like lectin/glucanases superfamily</fullName>
    </recommendedName>
</protein>
<dbReference type="EMBL" id="LR797474">
    <property type="protein sequence ID" value="CAB4219069.1"/>
    <property type="molecule type" value="Genomic_DNA"/>
</dbReference>
<dbReference type="InterPro" id="IPR013320">
    <property type="entry name" value="ConA-like_dom_sf"/>
</dbReference>
<name>A0A6J5SUV0_9CAUD</name>
<organism evidence="1">
    <name type="scientific">uncultured Caudovirales phage</name>
    <dbReference type="NCBI Taxonomy" id="2100421"/>
    <lineage>
        <taxon>Viruses</taxon>
        <taxon>Duplodnaviria</taxon>
        <taxon>Heunggongvirae</taxon>
        <taxon>Uroviricota</taxon>
        <taxon>Caudoviricetes</taxon>
        <taxon>Peduoviridae</taxon>
        <taxon>Maltschvirus</taxon>
        <taxon>Maltschvirus maltsch</taxon>
    </lineage>
</organism>
<gene>
    <name evidence="1" type="ORF">UFOVP1604_152</name>
</gene>
<proteinExistence type="predicted"/>
<evidence type="ECO:0008006" key="2">
    <source>
        <dbReference type="Google" id="ProtNLM"/>
    </source>
</evidence>
<sequence>MANTIKYSVGSETRALKKNNFWIATGDVEKGPTASTGYWSSITPPAGGYTIYLNKASNGPSIYTAPNDAGLITLTKKISGTQYSTAADCMNWFATQTDKMVLNNDIPAVVSDSLSLYLDPNNSSSYPQTGTVWYDLANGLQFNSAGTTTPFTTLSGAKAFSFNSSGYWQCSSNYNLVDLAGDCTLIMWIHNTTAFHNNRRTIFEKNGTIYASYQQEIAVTWEGGTDLSWYSRVNDYDYGSTPAVGSGGWTMMAIKMSTGKGTACRTGFYSQNGGAWTNNYFCRSNTAITSAGAIVIGTGYAGTVEQGSIGAVLCYNKMLSNAEILQNWNATKSTYGL</sequence>
<evidence type="ECO:0000313" key="1">
    <source>
        <dbReference type="EMBL" id="CAB4219069.1"/>
    </source>
</evidence>
<reference evidence="1" key="1">
    <citation type="submission" date="2020-05" db="EMBL/GenBank/DDBJ databases">
        <authorList>
            <person name="Chiriac C."/>
            <person name="Salcher M."/>
            <person name="Ghai R."/>
            <person name="Kavagutti S V."/>
        </authorList>
    </citation>
    <scope>NUCLEOTIDE SEQUENCE</scope>
</reference>